<evidence type="ECO:0000313" key="2">
    <source>
        <dbReference type="EMBL" id="RWR98440.1"/>
    </source>
</evidence>
<keyword evidence="3" id="KW-1185">Reference proteome</keyword>
<protein>
    <submittedName>
        <fullName evidence="2">Uncharacterized protein</fullName>
    </submittedName>
</protein>
<reference evidence="2 3" key="1">
    <citation type="journal article" date="2018" name="Gigascience">
        <title>Genomes of trombidid mites reveal novel predicted allergens and laterally-transferred genes associated with secondary metabolism.</title>
        <authorList>
            <person name="Dong X."/>
            <person name="Chaisiri K."/>
            <person name="Xia D."/>
            <person name="Armstrong S.D."/>
            <person name="Fang Y."/>
            <person name="Donnelly M.J."/>
            <person name="Kadowaki T."/>
            <person name="McGarry J.W."/>
            <person name="Darby A.C."/>
            <person name="Makepeace B.L."/>
        </authorList>
    </citation>
    <scope>NUCLEOTIDE SEQUENCE [LARGE SCALE GENOMIC DNA]</scope>
    <source>
        <strain evidence="2">UoL-WK</strain>
    </source>
</reference>
<sequence>MIEAYRPYDLKAGIHSLFVYTDIVEPTFVGDTYAQLLRTVKIPSASFGEQCVITYENPQYVPILQDEIETIKINIKDETMDEFYIDQAGNGYPFFAGLRYQRGHGWFGRLFKGGVLPLIRYVGKKALKTGSNVVKDVLQGDDLATSTKKHIKTAIHEAADDAIDKITQRGKGIKRKASDHPNLTVKRRKKRRP</sequence>
<dbReference type="OrthoDB" id="6427943at2759"/>
<dbReference type="EMBL" id="NCKU01021981">
    <property type="protein sequence ID" value="RWR98440.1"/>
    <property type="molecule type" value="Genomic_DNA"/>
</dbReference>
<feature type="non-terminal residue" evidence="2">
    <location>
        <position position="193"/>
    </location>
</feature>
<dbReference type="STRING" id="1965070.A0A443Q5Y1"/>
<feature type="region of interest" description="Disordered" evidence="1">
    <location>
        <begin position="169"/>
        <end position="193"/>
    </location>
</feature>
<name>A0A443Q5Y1_9ACAR</name>
<gene>
    <name evidence="2" type="ORF">B4U79_14489</name>
</gene>
<dbReference type="AlphaFoldDB" id="A0A443Q5Y1"/>
<evidence type="ECO:0000313" key="3">
    <source>
        <dbReference type="Proteomes" id="UP000285301"/>
    </source>
</evidence>
<proteinExistence type="predicted"/>
<evidence type="ECO:0000256" key="1">
    <source>
        <dbReference type="SAM" id="MobiDB-lite"/>
    </source>
</evidence>
<organism evidence="2 3">
    <name type="scientific">Dinothrombium tinctorium</name>
    <dbReference type="NCBI Taxonomy" id="1965070"/>
    <lineage>
        <taxon>Eukaryota</taxon>
        <taxon>Metazoa</taxon>
        <taxon>Ecdysozoa</taxon>
        <taxon>Arthropoda</taxon>
        <taxon>Chelicerata</taxon>
        <taxon>Arachnida</taxon>
        <taxon>Acari</taxon>
        <taxon>Acariformes</taxon>
        <taxon>Trombidiformes</taxon>
        <taxon>Prostigmata</taxon>
        <taxon>Anystina</taxon>
        <taxon>Parasitengona</taxon>
        <taxon>Trombidioidea</taxon>
        <taxon>Trombidiidae</taxon>
        <taxon>Dinothrombium</taxon>
    </lineage>
</organism>
<accession>A0A443Q5Y1</accession>
<comment type="caution">
    <text evidence="2">The sequence shown here is derived from an EMBL/GenBank/DDBJ whole genome shotgun (WGS) entry which is preliminary data.</text>
</comment>
<dbReference type="Proteomes" id="UP000285301">
    <property type="component" value="Unassembled WGS sequence"/>
</dbReference>